<evidence type="ECO:0000256" key="13">
    <source>
        <dbReference type="RuleBase" id="RU361271"/>
    </source>
</evidence>
<dbReference type="CDD" id="cd23533">
    <property type="entry name" value="TFP_LU_ECD_BMPR2_like"/>
    <property type="match status" value="1"/>
</dbReference>
<keyword evidence="9 13" id="KW-0067">ATP-binding</keyword>
<keyword evidence="4 13" id="KW-0808">Transferase</keyword>
<evidence type="ECO:0000256" key="8">
    <source>
        <dbReference type="ARBA" id="ARBA00022777"/>
    </source>
</evidence>
<comment type="cofactor">
    <cofactor evidence="13">
        <name>Mg(2+)</name>
        <dbReference type="ChEBI" id="CHEBI:18420"/>
    </cofactor>
    <cofactor evidence="13">
        <name>Mn(2+)</name>
        <dbReference type="ChEBI" id="CHEBI:29035"/>
    </cofactor>
</comment>
<dbReference type="SUPFAM" id="SSF56112">
    <property type="entry name" value="Protein kinase-like (PK-like)"/>
    <property type="match status" value="1"/>
</dbReference>
<evidence type="ECO:0000256" key="5">
    <source>
        <dbReference type="ARBA" id="ARBA00022692"/>
    </source>
</evidence>
<evidence type="ECO:0000256" key="9">
    <source>
        <dbReference type="ARBA" id="ARBA00022840"/>
    </source>
</evidence>
<reference evidence="16" key="1">
    <citation type="submission" date="2025-08" db="UniProtKB">
        <authorList>
            <consortium name="RefSeq"/>
        </authorList>
    </citation>
    <scope>IDENTIFICATION</scope>
</reference>
<dbReference type="Proteomes" id="UP001652625">
    <property type="component" value="Chromosome 11"/>
</dbReference>
<keyword evidence="5 13" id="KW-0812">Transmembrane</keyword>
<keyword evidence="13" id="KW-0460">Magnesium</keyword>
<evidence type="ECO:0000259" key="14">
    <source>
        <dbReference type="PROSITE" id="PS50011"/>
    </source>
</evidence>
<keyword evidence="15" id="KW-1185">Reference proteome</keyword>
<comment type="similarity">
    <text evidence="2 13">Belongs to the protein kinase superfamily. TKL Ser/Thr protein kinase family. TGFB receptor subfamily.</text>
</comment>
<dbReference type="EC" id="2.7.11.30" evidence="13"/>
<evidence type="ECO:0000256" key="3">
    <source>
        <dbReference type="ARBA" id="ARBA00022527"/>
    </source>
</evidence>
<organism evidence="15 16">
    <name type="scientific">Hydra vulgaris</name>
    <name type="common">Hydra</name>
    <name type="synonym">Hydra attenuata</name>
    <dbReference type="NCBI Taxonomy" id="6087"/>
    <lineage>
        <taxon>Eukaryota</taxon>
        <taxon>Metazoa</taxon>
        <taxon>Cnidaria</taxon>
        <taxon>Hydrozoa</taxon>
        <taxon>Hydroidolina</taxon>
        <taxon>Anthoathecata</taxon>
        <taxon>Aplanulata</taxon>
        <taxon>Hydridae</taxon>
        <taxon>Hydra</taxon>
    </lineage>
</organism>
<dbReference type="GeneID" id="100214129"/>
<evidence type="ECO:0000256" key="6">
    <source>
        <dbReference type="ARBA" id="ARBA00022729"/>
    </source>
</evidence>
<dbReference type="InterPro" id="IPR011009">
    <property type="entry name" value="Kinase-like_dom_sf"/>
</dbReference>
<comment type="catalytic activity">
    <reaction evidence="13">
        <text>L-threonyl-[receptor-protein] + ATP = O-phospho-L-threonyl-[receptor-protein] + ADP + H(+)</text>
        <dbReference type="Rhea" id="RHEA:44880"/>
        <dbReference type="Rhea" id="RHEA-COMP:11024"/>
        <dbReference type="Rhea" id="RHEA-COMP:11025"/>
        <dbReference type="ChEBI" id="CHEBI:15378"/>
        <dbReference type="ChEBI" id="CHEBI:30013"/>
        <dbReference type="ChEBI" id="CHEBI:30616"/>
        <dbReference type="ChEBI" id="CHEBI:61977"/>
        <dbReference type="ChEBI" id="CHEBI:456216"/>
        <dbReference type="EC" id="2.7.11.30"/>
    </reaction>
</comment>
<gene>
    <name evidence="16" type="primary">LOC100214129</name>
</gene>
<keyword evidence="3 13" id="KW-0723">Serine/threonine-protein kinase</keyword>
<dbReference type="PANTHER" id="PTHR23255">
    <property type="entry name" value="TRANSFORMING GROWTH FACTOR-BETA RECEPTOR TYPE I AND II"/>
    <property type="match status" value="1"/>
</dbReference>
<proteinExistence type="inferred from homology"/>
<feature type="domain" description="Protein kinase" evidence="14">
    <location>
        <begin position="135"/>
        <end position="418"/>
    </location>
</feature>
<comment type="subcellular location">
    <subcellularLocation>
        <location evidence="1 13">Membrane</location>
        <topology evidence="1 13">Single-pass type I membrane protein</topology>
    </subcellularLocation>
</comment>
<name>A0ABM4CVI9_HYDVU</name>
<keyword evidence="13" id="KW-0479">Metal-binding</keyword>
<keyword evidence="10 13" id="KW-1133">Transmembrane helix</keyword>
<dbReference type="InterPro" id="IPR008271">
    <property type="entry name" value="Ser/Thr_kinase_AS"/>
</dbReference>
<sequence length="447" mass="52381">MSQCQAIYRNISGKLRHWFFSCFHHGNQECGTDTCPLHYIPNHDLWYCCCKTSLCNTRIYYPLEPTFSILIENASRSIATQNNFTTEGSNYLVLVYILVPLSVVIVLIGLFACIKWKYKKKEDILLVYERDSSKYEYLNIIHQGQFTKLWLVQHQDQKMVVKLLLPTLQNFWTNEREIFIKYNLKHRNIIKFLAAETENINNKLHYLIVVDYYEKGSLVDYLKKNVITVQQMLKFIFSIVRGLVYLHMPESKKPRIAHRDLKSANILITNDLECVICDFGLAIAVDKNNFQTCFDKAQVGTRRYMAPEILDGAIVFNSESYFLMDIYSTALIIWELVSRCNFESEVIKHYQPPYFDQVGENPSIWQMKDCVVDRNVRPPIPLEWRNNTILNMICITMEECWDRDPEARVSANCIHERLLAIKDQTLTETALHMQEETVKTPLLGHNL</sequence>
<dbReference type="SMART" id="SM00220">
    <property type="entry name" value="S_TKc"/>
    <property type="match status" value="1"/>
</dbReference>
<evidence type="ECO:0000256" key="1">
    <source>
        <dbReference type="ARBA" id="ARBA00004479"/>
    </source>
</evidence>
<dbReference type="Gene3D" id="3.30.200.20">
    <property type="entry name" value="Phosphorylase Kinase, domain 1"/>
    <property type="match status" value="1"/>
</dbReference>
<keyword evidence="8 13" id="KW-0418">Kinase</keyword>
<keyword evidence="13" id="KW-0464">Manganese</keyword>
<evidence type="ECO:0000256" key="7">
    <source>
        <dbReference type="ARBA" id="ARBA00022741"/>
    </source>
</evidence>
<dbReference type="PANTHER" id="PTHR23255:SF72">
    <property type="entry name" value="RECEPTOR PROTEIN SERINE_THREONINE KINASE"/>
    <property type="match status" value="1"/>
</dbReference>
<evidence type="ECO:0000256" key="2">
    <source>
        <dbReference type="ARBA" id="ARBA00009605"/>
    </source>
</evidence>
<accession>A0ABM4CVI9</accession>
<keyword evidence="12 13" id="KW-0675">Receptor</keyword>
<dbReference type="InterPro" id="IPR000333">
    <property type="entry name" value="TGFB_receptor"/>
</dbReference>
<dbReference type="SUPFAM" id="SSF57302">
    <property type="entry name" value="Snake toxin-like"/>
    <property type="match status" value="1"/>
</dbReference>
<dbReference type="Gene3D" id="1.10.510.10">
    <property type="entry name" value="Transferase(Phosphotransferase) domain 1"/>
    <property type="match status" value="1"/>
</dbReference>
<dbReference type="PROSITE" id="PS50011">
    <property type="entry name" value="PROTEIN_KINASE_DOM"/>
    <property type="match status" value="1"/>
</dbReference>
<dbReference type="PRINTS" id="PR00653">
    <property type="entry name" value="ACTIVIN2R"/>
</dbReference>
<dbReference type="InterPro" id="IPR045860">
    <property type="entry name" value="Snake_toxin-like_sf"/>
</dbReference>
<dbReference type="PROSITE" id="PS00108">
    <property type="entry name" value="PROTEIN_KINASE_ST"/>
    <property type="match status" value="1"/>
</dbReference>
<dbReference type="Pfam" id="PF00069">
    <property type="entry name" value="Pkinase"/>
    <property type="match status" value="1"/>
</dbReference>
<evidence type="ECO:0000313" key="16">
    <source>
        <dbReference type="RefSeq" id="XP_065665952.1"/>
    </source>
</evidence>
<dbReference type="RefSeq" id="XP_065665952.1">
    <property type="nucleotide sequence ID" value="XM_065809880.1"/>
</dbReference>
<keyword evidence="6" id="KW-0732">Signal</keyword>
<evidence type="ECO:0000256" key="12">
    <source>
        <dbReference type="ARBA" id="ARBA00023170"/>
    </source>
</evidence>
<protein>
    <recommendedName>
        <fullName evidence="13">Serine/threonine-protein kinase receptor</fullName>
        <ecNumber evidence="13">2.7.11.30</ecNumber>
    </recommendedName>
</protein>
<feature type="transmembrane region" description="Helical" evidence="13">
    <location>
        <begin position="91"/>
        <end position="114"/>
    </location>
</feature>
<keyword evidence="11 13" id="KW-0472">Membrane</keyword>
<keyword evidence="7 13" id="KW-0547">Nucleotide-binding</keyword>
<evidence type="ECO:0000313" key="15">
    <source>
        <dbReference type="Proteomes" id="UP001652625"/>
    </source>
</evidence>
<evidence type="ECO:0000256" key="11">
    <source>
        <dbReference type="ARBA" id="ARBA00023136"/>
    </source>
</evidence>
<evidence type="ECO:0000256" key="10">
    <source>
        <dbReference type="ARBA" id="ARBA00022989"/>
    </source>
</evidence>
<dbReference type="InterPro" id="IPR000719">
    <property type="entry name" value="Prot_kinase_dom"/>
</dbReference>
<evidence type="ECO:0000256" key="4">
    <source>
        <dbReference type="ARBA" id="ARBA00022679"/>
    </source>
</evidence>